<evidence type="ECO:0000259" key="2">
    <source>
        <dbReference type="PROSITE" id="PS50164"/>
    </source>
</evidence>
<dbReference type="PROSITE" id="PS50164">
    <property type="entry name" value="GIY_YIG"/>
    <property type="match status" value="1"/>
</dbReference>
<comment type="similarity">
    <text evidence="1">Belongs to the UPF0213 family.</text>
</comment>
<name>A0A1G2GAP5_9BACT</name>
<feature type="domain" description="GIY-YIG" evidence="2">
    <location>
        <begin position="1"/>
        <end position="77"/>
    </location>
</feature>
<dbReference type="InterPro" id="IPR000305">
    <property type="entry name" value="GIY-YIG_endonuc"/>
</dbReference>
<dbReference type="InterPro" id="IPR035901">
    <property type="entry name" value="GIY-YIG_endonuc_sf"/>
</dbReference>
<evidence type="ECO:0000313" key="3">
    <source>
        <dbReference type="EMBL" id="OGZ47329.1"/>
    </source>
</evidence>
<comment type="caution">
    <text evidence="3">The sequence shown here is derived from an EMBL/GenBank/DDBJ whole genome shotgun (WGS) entry which is preliminary data.</text>
</comment>
<dbReference type="InterPro" id="IPR050190">
    <property type="entry name" value="UPF0213_domain"/>
</dbReference>
<dbReference type="PANTHER" id="PTHR34477">
    <property type="entry name" value="UPF0213 PROTEIN YHBQ"/>
    <property type="match status" value="1"/>
</dbReference>
<evidence type="ECO:0000313" key="4">
    <source>
        <dbReference type="Proteomes" id="UP000176576"/>
    </source>
</evidence>
<reference evidence="3 4" key="1">
    <citation type="journal article" date="2016" name="Nat. Commun.">
        <title>Thousands of microbial genomes shed light on interconnected biogeochemical processes in an aquifer system.</title>
        <authorList>
            <person name="Anantharaman K."/>
            <person name="Brown C.T."/>
            <person name="Hug L.A."/>
            <person name="Sharon I."/>
            <person name="Castelle C.J."/>
            <person name="Probst A.J."/>
            <person name="Thomas B.C."/>
            <person name="Singh A."/>
            <person name="Wilkins M.J."/>
            <person name="Karaoz U."/>
            <person name="Brodie E.L."/>
            <person name="Williams K.H."/>
            <person name="Hubbard S.S."/>
            <person name="Banfield J.F."/>
        </authorList>
    </citation>
    <scope>NUCLEOTIDE SEQUENCE [LARGE SCALE GENOMIC DNA]</scope>
</reference>
<dbReference type="PANTHER" id="PTHR34477:SF1">
    <property type="entry name" value="UPF0213 PROTEIN YHBQ"/>
    <property type="match status" value="1"/>
</dbReference>
<dbReference type="Proteomes" id="UP000176576">
    <property type="component" value="Unassembled WGS sequence"/>
</dbReference>
<gene>
    <name evidence="3" type="ORF">A3J54_03420</name>
</gene>
<sequence length="83" mass="10072">MFYTYILLSLKDRKTYVGYTQDVPERLRMHNSGHVSATKHRKPLKLLFSEEFQTMQEAKQRELYWKNGGGRRKLKKYFEKNNL</sequence>
<dbReference type="Gene3D" id="3.40.1440.10">
    <property type="entry name" value="GIY-YIG endonuclease"/>
    <property type="match status" value="1"/>
</dbReference>
<proteinExistence type="inferred from homology"/>
<dbReference type="EMBL" id="MHNN01000002">
    <property type="protein sequence ID" value="OGZ47329.1"/>
    <property type="molecule type" value="Genomic_DNA"/>
</dbReference>
<dbReference type="SUPFAM" id="SSF82771">
    <property type="entry name" value="GIY-YIG endonuclease"/>
    <property type="match status" value="1"/>
</dbReference>
<accession>A0A1G2GAP5</accession>
<organism evidence="3 4">
    <name type="scientific">Candidatus Ryanbacteria bacterium RIFCSPHIGHO2_02_FULL_45_13b</name>
    <dbReference type="NCBI Taxonomy" id="1802117"/>
    <lineage>
        <taxon>Bacteria</taxon>
        <taxon>Candidatus Ryaniibacteriota</taxon>
    </lineage>
</organism>
<dbReference type="Pfam" id="PF01541">
    <property type="entry name" value="GIY-YIG"/>
    <property type="match status" value="1"/>
</dbReference>
<dbReference type="CDD" id="cd10449">
    <property type="entry name" value="GIY-YIG_SLX1_like"/>
    <property type="match status" value="1"/>
</dbReference>
<protein>
    <recommendedName>
        <fullName evidence="2">GIY-YIG domain-containing protein</fullName>
    </recommendedName>
</protein>
<evidence type="ECO:0000256" key="1">
    <source>
        <dbReference type="ARBA" id="ARBA00007435"/>
    </source>
</evidence>
<dbReference type="AlphaFoldDB" id="A0A1G2GAP5"/>